<dbReference type="RefSeq" id="WP_191154857.1">
    <property type="nucleotide sequence ID" value="NZ_JACWUN010000006.1"/>
</dbReference>
<name>A0A8J6UR24_9BACT</name>
<feature type="transmembrane region" description="Helical" evidence="6">
    <location>
        <begin position="12"/>
        <end position="32"/>
    </location>
</feature>
<dbReference type="Pfam" id="PF00892">
    <property type="entry name" value="EamA"/>
    <property type="match status" value="2"/>
</dbReference>
<dbReference type="GO" id="GO:0016020">
    <property type="term" value="C:membrane"/>
    <property type="evidence" value="ECO:0007669"/>
    <property type="project" value="UniProtKB-SubCell"/>
</dbReference>
<feature type="transmembrane region" description="Helical" evidence="6">
    <location>
        <begin position="253"/>
        <end position="271"/>
    </location>
</feature>
<evidence type="ECO:0000256" key="6">
    <source>
        <dbReference type="SAM" id="Phobius"/>
    </source>
</evidence>
<keyword evidence="5 6" id="KW-0472">Membrane</keyword>
<evidence type="ECO:0000256" key="3">
    <source>
        <dbReference type="ARBA" id="ARBA00022692"/>
    </source>
</evidence>
<evidence type="ECO:0000259" key="7">
    <source>
        <dbReference type="Pfam" id="PF00892"/>
    </source>
</evidence>
<evidence type="ECO:0000313" key="9">
    <source>
        <dbReference type="Proteomes" id="UP000632828"/>
    </source>
</evidence>
<protein>
    <submittedName>
        <fullName evidence="8">DMT family transporter</fullName>
    </submittedName>
</protein>
<dbReference type="EMBL" id="JACWUN010000006">
    <property type="protein sequence ID" value="MBD1400396.1"/>
    <property type="molecule type" value="Genomic_DNA"/>
</dbReference>
<reference evidence="8" key="1">
    <citation type="submission" date="2020-09" db="EMBL/GenBank/DDBJ databases">
        <title>Pelobacter alkaliphilus sp. nov., a novel anaerobic arsenate-reducing bacterium from terrestrial mud volcano.</title>
        <authorList>
            <person name="Khomyakova M.A."/>
            <person name="Merkel A.Y."/>
            <person name="Slobodkin A.I."/>
        </authorList>
    </citation>
    <scope>NUCLEOTIDE SEQUENCE</scope>
    <source>
        <strain evidence="8">M08fum</strain>
    </source>
</reference>
<proteinExistence type="inferred from homology"/>
<feature type="transmembrane region" description="Helical" evidence="6">
    <location>
        <begin position="158"/>
        <end position="176"/>
    </location>
</feature>
<keyword evidence="9" id="KW-1185">Reference proteome</keyword>
<evidence type="ECO:0000256" key="2">
    <source>
        <dbReference type="ARBA" id="ARBA00007362"/>
    </source>
</evidence>
<keyword evidence="4 6" id="KW-1133">Transmembrane helix</keyword>
<feature type="domain" description="EamA" evidence="7">
    <location>
        <begin position="13"/>
        <end position="143"/>
    </location>
</feature>
<evidence type="ECO:0000256" key="4">
    <source>
        <dbReference type="ARBA" id="ARBA00022989"/>
    </source>
</evidence>
<comment type="subcellular location">
    <subcellularLocation>
        <location evidence="1">Membrane</location>
        <topology evidence="1">Multi-pass membrane protein</topology>
    </subcellularLocation>
</comment>
<dbReference type="Proteomes" id="UP000632828">
    <property type="component" value="Unassembled WGS sequence"/>
</dbReference>
<accession>A0A8J6UR24</accession>
<keyword evidence="3 6" id="KW-0812">Transmembrane</keyword>
<dbReference type="InterPro" id="IPR050638">
    <property type="entry name" value="AA-Vitamin_Transporters"/>
</dbReference>
<organism evidence="8 9">
    <name type="scientific">Pelovirga terrestris</name>
    <dbReference type="NCBI Taxonomy" id="2771352"/>
    <lineage>
        <taxon>Bacteria</taxon>
        <taxon>Pseudomonadati</taxon>
        <taxon>Thermodesulfobacteriota</taxon>
        <taxon>Desulfuromonadia</taxon>
        <taxon>Geobacterales</taxon>
        <taxon>Geobacteraceae</taxon>
        <taxon>Pelovirga</taxon>
    </lineage>
</organism>
<gene>
    <name evidence="8" type="ORF">ICT70_06910</name>
</gene>
<feature type="transmembrane region" description="Helical" evidence="6">
    <location>
        <begin position="188"/>
        <end position="210"/>
    </location>
</feature>
<feature type="transmembrane region" description="Helical" evidence="6">
    <location>
        <begin position="222"/>
        <end position="241"/>
    </location>
</feature>
<feature type="transmembrane region" description="Helical" evidence="6">
    <location>
        <begin position="71"/>
        <end position="89"/>
    </location>
</feature>
<feature type="transmembrane region" description="Helical" evidence="6">
    <location>
        <begin position="38"/>
        <end position="59"/>
    </location>
</feature>
<dbReference type="Gene3D" id="1.10.3730.20">
    <property type="match status" value="1"/>
</dbReference>
<dbReference type="SUPFAM" id="SSF103481">
    <property type="entry name" value="Multidrug resistance efflux transporter EmrE"/>
    <property type="match status" value="2"/>
</dbReference>
<comment type="similarity">
    <text evidence="2">Belongs to the EamA transporter family.</text>
</comment>
<sequence length="297" mass="31583">MPGAAPLWQIYLKLTFAAVFWGGTFISGKLLAASLSPAVAAFLRFTLAGAVLLGLVWRHHGHLPRINRDDLLPLLLLGLSGVFAYNVFFFSGLKQIEASRAAVIIANNPVMIAIGAAIFYGEELSPKKIIGIILSVVGAITVVVRGELSQLLTGEVGWGELMIFGCVLSWTTYSLVGRRAMRNFSPLVAVTYSAVAGALLLLPLALLSGLGPQVVAGSLTTWGHIGYLALFGTVLGFVWYYQGIVRIGSTRAGQFINIVPLTAVCLSVLLLGEPLTWSLLVGLLLVSAGLYLTNRSS</sequence>
<dbReference type="PANTHER" id="PTHR32322:SF2">
    <property type="entry name" value="EAMA DOMAIN-CONTAINING PROTEIN"/>
    <property type="match status" value="1"/>
</dbReference>
<evidence type="ECO:0000256" key="1">
    <source>
        <dbReference type="ARBA" id="ARBA00004141"/>
    </source>
</evidence>
<feature type="transmembrane region" description="Helical" evidence="6">
    <location>
        <begin position="277"/>
        <end position="294"/>
    </location>
</feature>
<feature type="transmembrane region" description="Helical" evidence="6">
    <location>
        <begin position="101"/>
        <end position="120"/>
    </location>
</feature>
<dbReference type="InterPro" id="IPR000620">
    <property type="entry name" value="EamA_dom"/>
</dbReference>
<dbReference type="PANTHER" id="PTHR32322">
    <property type="entry name" value="INNER MEMBRANE TRANSPORTER"/>
    <property type="match status" value="1"/>
</dbReference>
<feature type="transmembrane region" description="Helical" evidence="6">
    <location>
        <begin position="129"/>
        <end position="146"/>
    </location>
</feature>
<evidence type="ECO:0000313" key="8">
    <source>
        <dbReference type="EMBL" id="MBD1400396.1"/>
    </source>
</evidence>
<dbReference type="InterPro" id="IPR037185">
    <property type="entry name" value="EmrE-like"/>
</dbReference>
<dbReference type="AlphaFoldDB" id="A0A8J6UR24"/>
<evidence type="ECO:0000256" key="5">
    <source>
        <dbReference type="ARBA" id="ARBA00023136"/>
    </source>
</evidence>
<feature type="domain" description="EamA" evidence="7">
    <location>
        <begin position="158"/>
        <end position="294"/>
    </location>
</feature>
<comment type="caution">
    <text evidence="8">The sequence shown here is derived from an EMBL/GenBank/DDBJ whole genome shotgun (WGS) entry which is preliminary data.</text>
</comment>